<feature type="chain" id="PRO_5017948785" description="Type IV secretion system protein VirB2" evidence="2">
    <location>
        <begin position="30"/>
        <end position="108"/>
    </location>
</feature>
<evidence type="ECO:0008006" key="5">
    <source>
        <dbReference type="Google" id="ProtNLM"/>
    </source>
</evidence>
<reference evidence="3 4" key="1">
    <citation type="submission" date="2018-10" db="EMBL/GenBank/DDBJ databases">
        <title>Genomic Encyclopedia of Archaeal and Bacterial Type Strains, Phase II (KMG-II): from individual species to whole genera.</title>
        <authorList>
            <person name="Goeker M."/>
        </authorList>
    </citation>
    <scope>NUCLEOTIDE SEQUENCE [LARGE SCALE GENOMIC DNA]</scope>
    <source>
        <strain evidence="3 4">DSM 25217</strain>
    </source>
</reference>
<dbReference type="EMBL" id="REFR01000012">
    <property type="protein sequence ID" value="RMB05040.1"/>
    <property type="molecule type" value="Genomic_DNA"/>
</dbReference>
<evidence type="ECO:0000313" key="4">
    <source>
        <dbReference type="Proteomes" id="UP000271227"/>
    </source>
</evidence>
<keyword evidence="1" id="KW-1133">Transmembrane helix</keyword>
<keyword evidence="4" id="KW-1185">Reference proteome</keyword>
<name>A0A3M0C9L4_9PROT</name>
<feature type="signal peptide" evidence="2">
    <location>
        <begin position="1"/>
        <end position="29"/>
    </location>
</feature>
<dbReference type="RefSeq" id="WP_121939284.1">
    <property type="nucleotide sequence ID" value="NZ_REFR01000012.1"/>
</dbReference>
<keyword evidence="1" id="KW-0812">Transmembrane</keyword>
<proteinExistence type="predicted"/>
<comment type="caution">
    <text evidence="3">The sequence shown here is derived from an EMBL/GenBank/DDBJ whole genome shotgun (WGS) entry which is preliminary data.</text>
</comment>
<dbReference type="AlphaFoldDB" id="A0A3M0C9L4"/>
<accession>A0A3M0C9L4</accession>
<dbReference type="InParanoid" id="A0A3M0C9L4"/>
<evidence type="ECO:0000313" key="3">
    <source>
        <dbReference type="EMBL" id="RMB05040.1"/>
    </source>
</evidence>
<organism evidence="3 4">
    <name type="scientific">Eilatimonas milleporae</name>
    <dbReference type="NCBI Taxonomy" id="911205"/>
    <lineage>
        <taxon>Bacteria</taxon>
        <taxon>Pseudomonadati</taxon>
        <taxon>Pseudomonadota</taxon>
        <taxon>Alphaproteobacteria</taxon>
        <taxon>Kordiimonadales</taxon>
        <taxon>Kordiimonadaceae</taxon>
        <taxon>Eilatimonas</taxon>
    </lineage>
</organism>
<keyword evidence="2" id="KW-0732">Signal</keyword>
<gene>
    <name evidence="3" type="ORF">BXY39_2619</name>
</gene>
<feature type="transmembrane region" description="Helical" evidence="1">
    <location>
        <begin position="58"/>
        <end position="76"/>
    </location>
</feature>
<evidence type="ECO:0000256" key="1">
    <source>
        <dbReference type="SAM" id="Phobius"/>
    </source>
</evidence>
<keyword evidence="1" id="KW-0472">Membrane</keyword>
<sequence length="108" mass="11288">MHKHWSDTLYESKSSLHAFLLLFLAFAFAAPVTAFTPPAAGDLGFAFYDTLILQGVQGPIGFTTAFLTTILGVYGISQRNWLAAIGGFGGATAMVAGEGIVTSVGMVV</sequence>
<protein>
    <recommendedName>
        <fullName evidence="5">Type IV secretion system protein VirB2</fullName>
    </recommendedName>
</protein>
<evidence type="ECO:0000256" key="2">
    <source>
        <dbReference type="SAM" id="SignalP"/>
    </source>
</evidence>
<dbReference type="Proteomes" id="UP000271227">
    <property type="component" value="Unassembled WGS sequence"/>
</dbReference>